<name>A0A1X0Y065_9BACT</name>
<dbReference type="PRINTS" id="PR00455">
    <property type="entry name" value="HTHTETR"/>
</dbReference>
<dbReference type="PANTHER" id="PTHR30055">
    <property type="entry name" value="HTH-TYPE TRANSCRIPTIONAL REGULATOR RUTR"/>
    <property type="match status" value="1"/>
</dbReference>
<accession>A0A1X0Y065</accession>
<dbReference type="InterPro" id="IPR023772">
    <property type="entry name" value="DNA-bd_HTH_TetR-type_CS"/>
</dbReference>
<evidence type="ECO:0000259" key="4">
    <source>
        <dbReference type="PROSITE" id="PS50977"/>
    </source>
</evidence>
<dbReference type="Pfam" id="PF17939">
    <property type="entry name" value="TetR_C_30"/>
    <property type="match status" value="1"/>
</dbReference>
<dbReference type="Proteomes" id="UP000193136">
    <property type="component" value="Unassembled WGS sequence"/>
</dbReference>
<evidence type="ECO:0000256" key="3">
    <source>
        <dbReference type="SAM" id="MobiDB-lite"/>
    </source>
</evidence>
<keyword evidence="1 2" id="KW-0238">DNA-binding</keyword>
<dbReference type="GO" id="GO:0000976">
    <property type="term" value="F:transcription cis-regulatory region binding"/>
    <property type="evidence" value="ECO:0007669"/>
    <property type="project" value="TreeGrafter"/>
</dbReference>
<proteinExistence type="predicted"/>
<evidence type="ECO:0000256" key="2">
    <source>
        <dbReference type="PROSITE-ProRule" id="PRU00335"/>
    </source>
</evidence>
<comment type="caution">
    <text evidence="5">The sequence shown here is derived from an EMBL/GenBank/DDBJ whole genome shotgun (WGS) entry which is preliminary data.</text>
</comment>
<reference evidence="5 6" key="1">
    <citation type="submission" date="2017-03" db="EMBL/GenBank/DDBJ databases">
        <title>Genome sequence of Geothermobacter sp. EPR-M, Deep-Sea Iron Reducer.</title>
        <authorList>
            <person name="Tully B."/>
            <person name="Savalia P."/>
            <person name="Abuyen K."/>
            <person name="Baughan C."/>
            <person name="Romero E."/>
            <person name="Ronkowski C."/>
            <person name="Torres B."/>
            <person name="Tremblay J."/>
            <person name="Trujillo A."/>
            <person name="Tyler M."/>
            <person name="Perez-Rodriguez I."/>
            <person name="Amend J."/>
        </authorList>
    </citation>
    <scope>NUCLEOTIDE SEQUENCE [LARGE SCALE GENOMIC DNA]</scope>
    <source>
        <strain evidence="5 6">EPR-M</strain>
    </source>
</reference>
<keyword evidence="6" id="KW-1185">Reference proteome</keyword>
<dbReference type="SUPFAM" id="SSF46689">
    <property type="entry name" value="Homeodomain-like"/>
    <property type="match status" value="1"/>
</dbReference>
<evidence type="ECO:0000313" key="6">
    <source>
        <dbReference type="Proteomes" id="UP000193136"/>
    </source>
</evidence>
<evidence type="ECO:0000313" key="5">
    <source>
        <dbReference type="EMBL" id="ORJ58543.1"/>
    </source>
</evidence>
<dbReference type="InterPro" id="IPR041586">
    <property type="entry name" value="PsrA_TetR_C"/>
</dbReference>
<feature type="DNA-binding region" description="H-T-H motif" evidence="2">
    <location>
        <begin position="50"/>
        <end position="69"/>
    </location>
</feature>
<protein>
    <recommendedName>
        <fullName evidence="4">HTH tetR-type domain-containing protein</fullName>
    </recommendedName>
</protein>
<dbReference type="InterPro" id="IPR050109">
    <property type="entry name" value="HTH-type_TetR-like_transc_reg"/>
</dbReference>
<dbReference type="InterPro" id="IPR009057">
    <property type="entry name" value="Homeodomain-like_sf"/>
</dbReference>
<dbReference type="EMBL" id="NAAD01000015">
    <property type="protein sequence ID" value="ORJ58543.1"/>
    <property type="molecule type" value="Genomic_DNA"/>
</dbReference>
<dbReference type="PANTHER" id="PTHR30055:SF235">
    <property type="entry name" value="TRANSCRIPTIONAL REGULATORY PROTEIN"/>
    <property type="match status" value="1"/>
</dbReference>
<dbReference type="Gene3D" id="1.10.357.10">
    <property type="entry name" value="Tetracycline Repressor, domain 2"/>
    <property type="match status" value="1"/>
</dbReference>
<dbReference type="OrthoDB" id="9790413at2"/>
<dbReference type="Pfam" id="PF00440">
    <property type="entry name" value="TetR_N"/>
    <property type="match status" value="1"/>
</dbReference>
<feature type="domain" description="HTH tetR-type" evidence="4">
    <location>
        <begin position="27"/>
        <end position="87"/>
    </location>
</feature>
<dbReference type="InterPro" id="IPR001647">
    <property type="entry name" value="HTH_TetR"/>
</dbReference>
<gene>
    <name evidence="5" type="ORF">B5V00_11885</name>
</gene>
<evidence type="ECO:0000256" key="1">
    <source>
        <dbReference type="ARBA" id="ARBA00023125"/>
    </source>
</evidence>
<dbReference type="GO" id="GO:0003700">
    <property type="term" value="F:DNA-binding transcription factor activity"/>
    <property type="evidence" value="ECO:0007669"/>
    <property type="project" value="TreeGrafter"/>
</dbReference>
<dbReference type="InterPro" id="IPR036271">
    <property type="entry name" value="Tet_transcr_reg_TetR-rel_C_sf"/>
</dbReference>
<dbReference type="PROSITE" id="PS50977">
    <property type="entry name" value="HTH_TETR_2"/>
    <property type="match status" value="1"/>
</dbReference>
<feature type="region of interest" description="Disordered" evidence="3">
    <location>
        <begin position="1"/>
        <end position="24"/>
    </location>
</feature>
<dbReference type="PROSITE" id="PS01081">
    <property type="entry name" value="HTH_TETR_1"/>
    <property type="match status" value="1"/>
</dbReference>
<organism evidence="5 6">
    <name type="scientific">Geothermobacter hydrogeniphilus</name>
    <dbReference type="NCBI Taxonomy" id="1969733"/>
    <lineage>
        <taxon>Bacteria</taxon>
        <taxon>Pseudomonadati</taxon>
        <taxon>Thermodesulfobacteriota</taxon>
        <taxon>Desulfuromonadia</taxon>
        <taxon>Desulfuromonadales</taxon>
        <taxon>Geothermobacteraceae</taxon>
        <taxon>Geothermobacter</taxon>
    </lineage>
</organism>
<dbReference type="STRING" id="1969733.B5V00_11885"/>
<dbReference type="SUPFAM" id="SSF48498">
    <property type="entry name" value="Tetracyclin repressor-like, C-terminal domain"/>
    <property type="match status" value="1"/>
</dbReference>
<sequence>MTHSRDWRIRSAGRPGHCSRGVSMSQPDTKVKILDAAEKLFAADGFHATSLRAITSNAGVNLAAVNYHFGSKEELLEAVIERRLTPLNRRRAEMLDAELAAAAAEGRRPDPRQVLRALVEPTIELREQGEGPEHFITLVGRILADPRGVGRDIFLRRMEPFILRLFETMHQALPHLSMSTLSWRMHFAVGSLSHVMRCHDRCQDLPPGLLPGMKTVRLADLLLDYTLAGMEAPE</sequence>
<dbReference type="AlphaFoldDB" id="A0A1X0Y065"/>